<proteinExistence type="predicted"/>
<keyword evidence="1" id="KW-1133">Transmembrane helix</keyword>
<sequence length="69" mass="7775">MKNLDYRGWESTTLRLVLLVFFIGTILLIADKINGDQWITGIIGIVASYVIKESVSKASEAYRDRNGKI</sequence>
<dbReference type="EMBL" id="LAZR01056501">
    <property type="protein sequence ID" value="KKK74053.1"/>
    <property type="molecule type" value="Genomic_DNA"/>
</dbReference>
<protein>
    <submittedName>
        <fullName evidence="2">Uncharacterized protein</fullName>
    </submittedName>
</protein>
<feature type="transmembrane region" description="Helical" evidence="1">
    <location>
        <begin position="12"/>
        <end position="30"/>
    </location>
</feature>
<name>A0A0F8XYH2_9ZZZZ</name>
<accession>A0A0F8XYH2</accession>
<keyword evidence="1" id="KW-0472">Membrane</keyword>
<organism evidence="2">
    <name type="scientific">marine sediment metagenome</name>
    <dbReference type="NCBI Taxonomy" id="412755"/>
    <lineage>
        <taxon>unclassified sequences</taxon>
        <taxon>metagenomes</taxon>
        <taxon>ecological metagenomes</taxon>
    </lineage>
</organism>
<evidence type="ECO:0000313" key="2">
    <source>
        <dbReference type="EMBL" id="KKK74053.1"/>
    </source>
</evidence>
<comment type="caution">
    <text evidence="2">The sequence shown here is derived from an EMBL/GenBank/DDBJ whole genome shotgun (WGS) entry which is preliminary data.</text>
</comment>
<keyword evidence="1" id="KW-0812">Transmembrane</keyword>
<reference evidence="2" key="1">
    <citation type="journal article" date="2015" name="Nature">
        <title>Complex archaea that bridge the gap between prokaryotes and eukaryotes.</title>
        <authorList>
            <person name="Spang A."/>
            <person name="Saw J.H."/>
            <person name="Jorgensen S.L."/>
            <person name="Zaremba-Niedzwiedzka K."/>
            <person name="Martijn J."/>
            <person name="Lind A.E."/>
            <person name="van Eijk R."/>
            <person name="Schleper C."/>
            <person name="Guy L."/>
            <person name="Ettema T.J."/>
        </authorList>
    </citation>
    <scope>NUCLEOTIDE SEQUENCE</scope>
</reference>
<evidence type="ECO:0000256" key="1">
    <source>
        <dbReference type="SAM" id="Phobius"/>
    </source>
</evidence>
<gene>
    <name evidence="2" type="ORF">LCGC14_2887600</name>
</gene>
<dbReference type="AlphaFoldDB" id="A0A0F8XYH2"/>